<accession>A0A1I7WH38</accession>
<keyword evidence="1" id="KW-1185">Reference proteome</keyword>
<proteinExistence type="predicted"/>
<name>A0A1I7WH38_HETBA</name>
<dbReference type="AlphaFoldDB" id="A0A1I7WH38"/>
<sequence length="299" mass="35466">MDLLLRRYSRTRFFVRHRSVALKRRHINDIAETELTERDEEHFSQSDAVTKGNEPVRVIDGALYSQDLKREDGITFTVQTTDRLNPLDRPNTGNWISVWESAENKMKFLEREDRYLRDWDDQMRRILLKRSALHVLLRAVTSQSSYNKSSASRNHIFEYYSASGNQASTCALCHFPLYGTVVRTGNHFFKYLYQNVHYFIELYIGGVVWKYINQGLRTLTMGRVTTPRSPLLHQGYLSKKGAKFKLWAPRWFELDANNHKKMKYLSLQLRTRKRMYCLLAENRIDADTWKEKIEQVLRE</sequence>
<dbReference type="Gene3D" id="2.30.29.30">
    <property type="entry name" value="Pleckstrin-homology domain (PH domain)/Phosphotyrosine-binding domain (PTB)"/>
    <property type="match status" value="1"/>
</dbReference>
<dbReference type="InterPro" id="IPR011993">
    <property type="entry name" value="PH-like_dom_sf"/>
</dbReference>
<reference evidence="2" key="1">
    <citation type="submission" date="2016-11" db="UniProtKB">
        <authorList>
            <consortium name="WormBaseParasite"/>
        </authorList>
    </citation>
    <scope>IDENTIFICATION</scope>
</reference>
<evidence type="ECO:0000313" key="2">
    <source>
        <dbReference type="WBParaSite" id="Hba_04309"/>
    </source>
</evidence>
<protein>
    <submittedName>
        <fullName evidence="2">PH domain-containing protein</fullName>
    </submittedName>
</protein>
<evidence type="ECO:0000313" key="1">
    <source>
        <dbReference type="Proteomes" id="UP000095283"/>
    </source>
</evidence>
<organism evidence="1 2">
    <name type="scientific">Heterorhabditis bacteriophora</name>
    <name type="common">Entomopathogenic nematode worm</name>
    <dbReference type="NCBI Taxonomy" id="37862"/>
    <lineage>
        <taxon>Eukaryota</taxon>
        <taxon>Metazoa</taxon>
        <taxon>Ecdysozoa</taxon>
        <taxon>Nematoda</taxon>
        <taxon>Chromadorea</taxon>
        <taxon>Rhabditida</taxon>
        <taxon>Rhabditina</taxon>
        <taxon>Rhabditomorpha</taxon>
        <taxon>Strongyloidea</taxon>
        <taxon>Heterorhabditidae</taxon>
        <taxon>Heterorhabditis</taxon>
    </lineage>
</organism>
<dbReference type="SUPFAM" id="SSF50729">
    <property type="entry name" value="PH domain-like"/>
    <property type="match status" value="1"/>
</dbReference>
<dbReference type="Proteomes" id="UP000095283">
    <property type="component" value="Unplaced"/>
</dbReference>
<dbReference type="WBParaSite" id="Hba_04309">
    <property type="protein sequence ID" value="Hba_04309"/>
    <property type="gene ID" value="Hba_04309"/>
</dbReference>